<evidence type="ECO:0000259" key="1">
    <source>
        <dbReference type="Pfam" id="PF17941"/>
    </source>
</evidence>
<dbReference type="GO" id="GO:0006799">
    <property type="term" value="P:polyphosphate biosynthetic process"/>
    <property type="evidence" value="ECO:0007669"/>
    <property type="project" value="InterPro"/>
</dbReference>
<organism evidence="2">
    <name type="scientific">marine sediment metagenome</name>
    <dbReference type="NCBI Taxonomy" id="412755"/>
    <lineage>
        <taxon>unclassified sequences</taxon>
        <taxon>metagenomes</taxon>
        <taxon>ecological metagenomes</taxon>
    </lineage>
</organism>
<dbReference type="PANTHER" id="PTHR30218">
    <property type="entry name" value="POLYPHOSPHATE KINASE"/>
    <property type="match status" value="1"/>
</dbReference>
<feature type="non-terminal residue" evidence="2">
    <location>
        <position position="1"/>
    </location>
</feature>
<dbReference type="GO" id="GO:0009358">
    <property type="term" value="C:polyphosphate kinase complex"/>
    <property type="evidence" value="ECO:0007669"/>
    <property type="project" value="InterPro"/>
</dbReference>
<feature type="non-terminal residue" evidence="2">
    <location>
        <position position="373"/>
    </location>
</feature>
<proteinExistence type="predicted"/>
<dbReference type="SUPFAM" id="SSF56024">
    <property type="entry name" value="Phospholipase D/nuclease"/>
    <property type="match status" value="1"/>
</dbReference>
<dbReference type="GO" id="GO:0008976">
    <property type="term" value="F:polyphosphate kinase activity"/>
    <property type="evidence" value="ECO:0007669"/>
    <property type="project" value="InterPro"/>
</dbReference>
<comment type="caution">
    <text evidence="2">The sequence shown here is derived from an EMBL/GenBank/DDBJ whole genome shotgun (WGS) entry which is preliminary data.</text>
</comment>
<dbReference type="InterPro" id="IPR003414">
    <property type="entry name" value="PP_kinase"/>
</dbReference>
<name>A0A0F8XEV6_9ZZZZ</name>
<protein>
    <recommendedName>
        <fullName evidence="1">Polyphosphate kinase C-terminal domain-containing protein</fullName>
    </recommendedName>
</protein>
<sequence length="373" mass="42311">HHPYESFDVVAQFLFQAARDPDVVAIKQTLYRTSENSPIIQALIEGESVAIMLEHTLGLSGQGFYTMATDELVAQIESSKEAFKDDPPIMRDFIYILYEAPSDSPYTTKFVIADLRWKWNRILIARTFNLARKTGDKNFDDETLPLEGKAAFDRYDYRPYSLISGELAWTPGAAVVDVIEQLKNPGEMLAGFKGNIVIESFPTSREFSLQNIVLRDQGDIALSRLLAYIPGADVYVHQNGDVRIINTLDLVATQRKRDSLPPATWDGDKTELIDRRKIRPNTTYVHYEREVEAVLEFEDDWLASTQTPPDRNIFFMENVLPTIAPRTTVYENDPERGGPTMKVVPPGTWIVAHEWLRVMNEEYGPPTIPAALP</sequence>
<dbReference type="InterPro" id="IPR041108">
    <property type="entry name" value="PP_kinase_C_1"/>
</dbReference>
<dbReference type="EMBL" id="LAZR01059650">
    <property type="protein sequence ID" value="KKK67368.1"/>
    <property type="molecule type" value="Genomic_DNA"/>
</dbReference>
<feature type="domain" description="Polyphosphate kinase C-terminal" evidence="1">
    <location>
        <begin position="1"/>
        <end position="46"/>
    </location>
</feature>
<dbReference type="Pfam" id="PF17941">
    <property type="entry name" value="PP_kinase_C_1"/>
    <property type="match status" value="1"/>
</dbReference>
<evidence type="ECO:0000313" key="2">
    <source>
        <dbReference type="EMBL" id="KKK67368.1"/>
    </source>
</evidence>
<dbReference type="AlphaFoldDB" id="A0A0F8XEV6"/>
<reference evidence="2" key="1">
    <citation type="journal article" date="2015" name="Nature">
        <title>Complex archaea that bridge the gap between prokaryotes and eukaryotes.</title>
        <authorList>
            <person name="Spang A."/>
            <person name="Saw J.H."/>
            <person name="Jorgensen S.L."/>
            <person name="Zaremba-Niedzwiedzka K."/>
            <person name="Martijn J."/>
            <person name="Lind A.E."/>
            <person name="van Eijk R."/>
            <person name="Schleper C."/>
            <person name="Guy L."/>
            <person name="Ettema T.J."/>
        </authorList>
    </citation>
    <scope>NUCLEOTIDE SEQUENCE</scope>
</reference>
<gene>
    <name evidence="2" type="ORF">LCGC14_2954770</name>
</gene>
<accession>A0A0F8XEV6</accession>
<dbReference type="PANTHER" id="PTHR30218:SF0">
    <property type="entry name" value="POLYPHOSPHATE KINASE"/>
    <property type="match status" value="1"/>
</dbReference>
<dbReference type="Gene3D" id="3.30.870.10">
    <property type="entry name" value="Endonuclease Chain A"/>
    <property type="match status" value="1"/>
</dbReference>